<evidence type="ECO:0000313" key="3">
    <source>
        <dbReference type="Proteomes" id="UP001162131"/>
    </source>
</evidence>
<dbReference type="PROSITE" id="PS51257">
    <property type="entry name" value="PROKAR_LIPOPROTEIN"/>
    <property type="match status" value="1"/>
</dbReference>
<organism evidence="2 3">
    <name type="scientific">Blepharisma stoltei</name>
    <dbReference type="NCBI Taxonomy" id="1481888"/>
    <lineage>
        <taxon>Eukaryota</taxon>
        <taxon>Sar</taxon>
        <taxon>Alveolata</taxon>
        <taxon>Ciliophora</taxon>
        <taxon>Postciliodesmatophora</taxon>
        <taxon>Heterotrichea</taxon>
        <taxon>Heterotrichida</taxon>
        <taxon>Blepharismidae</taxon>
        <taxon>Blepharisma</taxon>
    </lineage>
</organism>
<comment type="caution">
    <text evidence="2">The sequence shown here is derived from an EMBL/GenBank/DDBJ whole genome shotgun (WGS) entry which is preliminary data.</text>
</comment>
<proteinExistence type="predicted"/>
<keyword evidence="3" id="KW-1185">Reference proteome</keyword>
<keyword evidence="1" id="KW-0732">Signal</keyword>
<accession>A0AAU9JX55</accession>
<protein>
    <submittedName>
        <fullName evidence="2">Uncharacterized protein</fullName>
    </submittedName>
</protein>
<dbReference type="EMBL" id="CAJZBQ010000050">
    <property type="protein sequence ID" value="CAG9330116.1"/>
    <property type="molecule type" value="Genomic_DNA"/>
</dbReference>
<evidence type="ECO:0000313" key="2">
    <source>
        <dbReference type="EMBL" id="CAG9330116.1"/>
    </source>
</evidence>
<gene>
    <name evidence="2" type="ORF">BSTOLATCC_MIC50224</name>
</gene>
<reference evidence="2" key="1">
    <citation type="submission" date="2021-09" db="EMBL/GenBank/DDBJ databases">
        <authorList>
            <consortium name="AG Swart"/>
            <person name="Singh M."/>
            <person name="Singh A."/>
            <person name="Seah K."/>
            <person name="Emmerich C."/>
        </authorList>
    </citation>
    <scope>NUCLEOTIDE SEQUENCE</scope>
    <source>
        <strain evidence="2">ATCC30299</strain>
    </source>
</reference>
<dbReference type="Proteomes" id="UP001162131">
    <property type="component" value="Unassembled WGS sequence"/>
</dbReference>
<evidence type="ECO:0000256" key="1">
    <source>
        <dbReference type="SAM" id="SignalP"/>
    </source>
</evidence>
<feature type="signal peptide" evidence="1">
    <location>
        <begin position="1"/>
        <end position="16"/>
    </location>
</feature>
<feature type="chain" id="PRO_5043538219" evidence="1">
    <location>
        <begin position="17"/>
        <end position="2262"/>
    </location>
</feature>
<sequence length="2262" mass="237082">MKSLISFIALIGLASCLTFGSYDSNLDPGRIVWPKDTWFNNPIELAQTNTGSTVTMTVNFRPTTTLTGATVQIIFPSTYSTESTKTVTLSTTYNLESGKDTSVTYSTTLPSAGSYGPFGIVTRRSETGQIVDANYNFGCIAVTSSVSSSSLTVSRTTSSTATTINTDNTLEFQFTLTFSLWAHDIIEIAPDSNWVLKTGPTCKSVGDSNPLLGPDSSNTSNLPCSLGLKSSTTAGVATGADTTVASDSIYIYGIASDAYVSQGSTSNSYTIKLDVSSITSPAWVTSSSSWTVYIWRFGTNNLLAKYYTSSGPASTAGSATFTSWQSVNFPSNTVMQNQVIFTKLTVGTNNPLPAESTLTVTFSGVNIYDTIWWSDLDTTTGASADGLCYVTPAIDGASCSASDATTATVTFTKAQAKGSVSFVLLSYLSGSSPTVTKITTYYGSTSNVVDQSASNPGTFTVKVASTTYYKIPDVALHALSHGTTSYPKMTSQSAPAPYALGASGSVNGQNQGGVKNKDIFIRITPGSSNTWGGGSGYATTVVLYFNRATSFEYSNFGSVYFESTASKADYIDTASSFSSAAATLTATTNGITPGVSTSNQLSLSFTSSTDGLASGSYYFLQYSDATKTSLPFIASNLGTFYEIWAIASYTVTTTATTEIGSSVISVLPQTASSQFFTVPICIDNLDGIPIVNHYEPLTVDFDFSSQSYAIDIEIDVGYSTTTGFMGTGIMANSDNTGTLTLNTNFLSSASGATATFKVSTNKLTITLKGLGSTTISSSTKVLTYFPSAIATLAEASLNINSYFYFPKSSDSSVRQVLYQGSLSWTVASVKNFDATSTGATKTSATAWAIGSSAGVTISNTLDSDNRATSIVNNDYIGIGLSPGFIFSGTPTYSVKVGSGSTTNSPASTTYYLGSSSDTGVGGFIMAYGTWGAATPTSTASTYDLAVTALQPPNHSLIAGEGTWGVWVASSSAIGGACSYSEAYSSSSDSTVTIDETTLATPTCTSSSGSIIGLSADSVNLSMTFGFTTTITVPKDGKVTFTLDSSWTWPSTASSYSSSISATFGISGSTLTATLTAELKAGSYTVIAAGVAPPTNSGASSIDKDCFTALKTSTAGFTIESWATAGGSPLQTSIASSASVTTGVSTLTVNAYPNVPSKLADILLTFSLNKKIPATGYITISTPSSLTWSYSTSTASIKNYCWTNFVYSRCEIASSTTINIYPSADIASGTSIVVYLDGATTFSAAGSSGNFLIYAYWGSAPTKIVDDSAVTSGGAAITVGSAVSAALTLGVTMDISTAGEKAAYTFTFSSEAAIASGDLIYIQFPRDFDAYIGDADNTYPDCLPNNWYLTCTSSALGTGITCTADHWYLIVSGASAQSAGASASLVVYGVRNPGPSATGYFNIWHYDSTQKLKASFYSSVSVTPTSSISNINLKPLSATDRTLTTSTTYNFDFYPAISSSTTFSSANTFNIVFPQQFNVKLYSTSSLSCSASTYDETSATSPTGSSWVSTSSCSVSGNVVSFAIPSGSTPTVKTTDRIRISLTSVNNPQYGLTRTKGWDVTGSNYGSSYSYWSNRFDLYVVDSTNKVLTGRTYGVLNSGYLGYSLSTASSIDVNSYKGSTKANHIQLLPGQQSGDISISVVSGSNNFGLKSQKLVLTAKTNSNYPDTASNIKFTSFYHSYTAFQLDSEIAFRVSAATGTALGIYYIDWTVVETRQDGVANNIYSAPLSVMVEVCSTPTTGTIVPTVDTLPTLYVGYTSIPIFVTLPSAPATQLIVTPSFGTTATGITINPATLTFTPDTETLYFELVVASTYATTQTPKLSFTVTGTDAAIYAAPASQSPTVTATLPTSSTSLTLSAGTPTGTSMTITAKFSQDAVIYWGLTCYGAAALTYSELKAQIQSLVSPESTIDSLEKQLADEYLATETHIDYTKDTDITSFFKRIHKNHCNTLWSSAIVNRSKNGQVQITFDWLMDNTHYSFYAYADNKISSTQPTATTDFTTSSSQAVYSTSVTFTGDVAASLDDSIRRGLAKNMGVNPDWLISTGRTTPSSATGSLRFLQTSTTTYSRFNYQMVYDRSKPGYSPSYMLAQLDQTGATTDLTSIAGSAPAAFGSATSVSTGTVPTWSVDPSKTSVADTSAVFSVTSSQVGIACVSCTDITTTKTTYAWQVIDGLDAESNEAHGTCANVTTAATAISLTVSGLTQATSYTCYFTACNSYPTHTYCMDASTSGSTVTPLKSVSITTTGSKDDAAIYLGLLTAFFLIFN</sequence>
<name>A0AAU9JX55_9CILI</name>